<protein>
    <recommendedName>
        <fullName evidence="3">Peptidylprolyl isomerase</fullName>
    </recommendedName>
</protein>
<dbReference type="AlphaFoldDB" id="A0A495NY22"/>
<dbReference type="OrthoDB" id="9785180at2"/>
<reference evidence="1 2" key="1">
    <citation type="submission" date="2018-10" db="EMBL/GenBank/DDBJ databases">
        <title>Genomic Encyclopedia of Archaeal and Bacterial Type Strains, Phase II (KMG-II): from individual species to whole genera.</title>
        <authorList>
            <person name="Goeker M."/>
        </authorList>
    </citation>
    <scope>NUCLEOTIDE SEQUENCE [LARGE SCALE GENOMIC DNA]</scope>
    <source>
        <strain evidence="1 2">DSM 19839</strain>
    </source>
</reference>
<accession>A0A495NY22</accession>
<comment type="caution">
    <text evidence="1">The sequence shown here is derived from an EMBL/GenBank/DDBJ whole genome shotgun (WGS) entry which is preliminary data.</text>
</comment>
<dbReference type="InterPro" id="IPR027304">
    <property type="entry name" value="Trigger_fact/SurA_dom_sf"/>
</dbReference>
<sequence length="286" mass="33733">MENHISKFILSLGCLLLLQSCNYFQTADEREVVARVNENYLYIEDIQALVGEGVSEEDSTLMVNNFINRWATQQLLIDKAKFNLSNEQQKEFDELVNNYKNELYSKAYADAMVAKRLDTTFNQNEIESYYKEHLENFRLNEDLVKLRFINLNNNQDFDDVKKEFIRFNEKDKSKLDKISLQFKSYSFNDSVWVSTKSVYNRIVPLNDANKSQLLKKSNFLQLEDSLEVYLVYVNDVLLRNDQAPLEYATSTIKQILLNKRKANLVKELEKDITRDAIENEQFEIYN</sequence>
<dbReference type="SUPFAM" id="SSF109998">
    <property type="entry name" value="Triger factor/SurA peptide-binding domain-like"/>
    <property type="match status" value="1"/>
</dbReference>
<name>A0A495NY22_9FLAO</name>
<evidence type="ECO:0008006" key="3">
    <source>
        <dbReference type="Google" id="ProtNLM"/>
    </source>
</evidence>
<dbReference type="Proteomes" id="UP000276282">
    <property type="component" value="Unassembled WGS sequence"/>
</dbReference>
<dbReference type="PROSITE" id="PS51257">
    <property type="entry name" value="PROKAR_LIPOPROTEIN"/>
    <property type="match status" value="1"/>
</dbReference>
<evidence type="ECO:0000313" key="2">
    <source>
        <dbReference type="Proteomes" id="UP000276282"/>
    </source>
</evidence>
<organism evidence="1 2">
    <name type="scientific">Gillisia mitskevichiae</name>
    <dbReference type="NCBI Taxonomy" id="270921"/>
    <lineage>
        <taxon>Bacteria</taxon>
        <taxon>Pseudomonadati</taxon>
        <taxon>Bacteroidota</taxon>
        <taxon>Flavobacteriia</taxon>
        <taxon>Flavobacteriales</taxon>
        <taxon>Flavobacteriaceae</taxon>
        <taxon>Gillisia</taxon>
    </lineage>
</organism>
<dbReference type="EMBL" id="RBLG01000005">
    <property type="protein sequence ID" value="RKS43341.1"/>
    <property type="molecule type" value="Genomic_DNA"/>
</dbReference>
<keyword evidence="2" id="KW-1185">Reference proteome</keyword>
<gene>
    <name evidence="1" type="ORF">BC962_2896</name>
</gene>
<proteinExistence type="predicted"/>
<dbReference type="RefSeq" id="WP_121346691.1">
    <property type="nucleotide sequence ID" value="NZ_RBLG01000005.1"/>
</dbReference>
<evidence type="ECO:0000313" key="1">
    <source>
        <dbReference type="EMBL" id="RKS43341.1"/>
    </source>
</evidence>